<dbReference type="CDD" id="cd00085">
    <property type="entry name" value="HNHc"/>
    <property type="match status" value="1"/>
</dbReference>
<gene>
    <name evidence="2" type="ORF">CAE01nite_08660</name>
</gene>
<dbReference type="RefSeq" id="WP_146900478.1">
    <property type="nucleotide sequence ID" value="NZ_BAAARM010000001.1"/>
</dbReference>
<protein>
    <recommendedName>
        <fullName evidence="1">HNH nuclease domain-containing protein</fullName>
    </recommendedName>
</protein>
<dbReference type="Pfam" id="PF02720">
    <property type="entry name" value="DUF222"/>
    <property type="match status" value="1"/>
</dbReference>
<accession>A0A512D9L3</accession>
<keyword evidence="3" id="KW-1185">Reference proteome</keyword>
<dbReference type="OrthoDB" id="5176970at2"/>
<feature type="domain" description="HNH nuclease" evidence="1">
    <location>
        <begin position="380"/>
        <end position="433"/>
    </location>
</feature>
<dbReference type="AlphaFoldDB" id="A0A512D9L3"/>
<reference evidence="2 3" key="1">
    <citation type="submission" date="2019-07" db="EMBL/GenBank/DDBJ databases">
        <title>Whole genome shotgun sequence of Cellulomonas aerilata NBRC 106308.</title>
        <authorList>
            <person name="Hosoyama A."/>
            <person name="Uohara A."/>
            <person name="Ohji S."/>
            <person name="Ichikawa N."/>
        </authorList>
    </citation>
    <scope>NUCLEOTIDE SEQUENCE [LARGE SCALE GENOMIC DNA]</scope>
    <source>
        <strain evidence="2 3">NBRC 106308</strain>
    </source>
</reference>
<sequence>MDDDESALPGVVTSPRVTGTDLSAVRPEVAELLAALEAVADAAASLVRSDGRVDGREAAVVAAGVAAATSRLGVVQARMLAVVEADGIWSVESRSLVRWAARRLDVSVRTAQAQVRLGRTLRDDLPLTAAAAARGEIGVEHAHVLAALAPTTERRRVALSSQDVECDEAWLVRQAKLNTVDDLRTVVRHWAAAADTDADDRGYVQAYERQHLQVSPTLGGYHVQGFLTVDVGQALVTALEAVTPVPAAGDTTTADQRRARAVGVLANLVLDKGLAGEGRASRPRLNVLVSYETLQAVNERAIARQNGLPLPGLAPATTAQSAPLLRAQSVLHGPQFEDGTPVPRILLDRLACDGELNRVIFGPKSEVLDVGRAERTFTRARRNAIIARDRHCRFPGCSAPPTLSDCHHVRHWARDHGSTSVSNGILLCWHHHTYVHTRGIEIHRQGARWVFTDAAGRELSGHRPDDDGAA</sequence>
<dbReference type="InterPro" id="IPR003870">
    <property type="entry name" value="DUF222"/>
</dbReference>
<dbReference type="SMART" id="SM00507">
    <property type="entry name" value="HNHc"/>
    <property type="match status" value="1"/>
</dbReference>
<evidence type="ECO:0000313" key="2">
    <source>
        <dbReference type="EMBL" id="GEO33141.1"/>
    </source>
</evidence>
<organism evidence="2 3">
    <name type="scientific">Cellulomonas aerilata</name>
    <dbReference type="NCBI Taxonomy" id="515326"/>
    <lineage>
        <taxon>Bacteria</taxon>
        <taxon>Bacillati</taxon>
        <taxon>Actinomycetota</taxon>
        <taxon>Actinomycetes</taxon>
        <taxon>Micrococcales</taxon>
        <taxon>Cellulomonadaceae</taxon>
        <taxon>Cellulomonas</taxon>
    </lineage>
</organism>
<proteinExistence type="predicted"/>
<evidence type="ECO:0000259" key="1">
    <source>
        <dbReference type="SMART" id="SM00507"/>
    </source>
</evidence>
<dbReference type="Proteomes" id="UP000321181">
    <property type="component" value="Unassembled WGS sequence"/>
</dbReference>
<dbReference type="EMBL" id="BJYY01000002">
    <property type="protein sequence ID" value="GEO33141.1"/>
    <property type="molecule type" value="Genomic_DNA"/>
</dbReference>
<evidence type="ECO:0000313" key="3">
    <source>
        <dbReference type="Proteomes" id="UP000321181"/>
    </source>
</evidence>
<name>A0A512D9L3_9CELL</name>
<dbReference type="InterPro" id="IPR003615">
    <property type="entry name" value="HNH_nuc"/>
</dbReference>
<comment type="caution">
    <text evidence="2">The sequence shown here is derived from an EMBL/GenBank/DDBJ whole genome shotgun (WGS) entry which is preliminary data.</text>
</comment>